<reference evidence="2" key="2">
    <citation type="submission" date="2022-01" db="EMBL/GenBank/DDBJ databases">
        <authorList>
            <person name="Yamashiro T."/>
            <person name="Shiraishi A."/>
            <person name="Satake H."/>
            <person name="Nakayama K."/>
        </authorList>
    </citation>
    <scope>NUCLEOTIDE SEQUENCE</scope>
</reference>
<protein>
    <submittedName>
        <fullName evidence="2">Uncharacterized protein</fullName>
    </submittedName>
</protein>
<dbReference type="Proteomes" id="UP001151760">
    <property type="component" value="Unassembled WGS sequence"/>
</dbReference>
<evidence type="ECO:0000313" key="2">
    <source>
        <dbReference type="EMBL" id="GJT22070.1"/>
    </source>
</evidence>
<organism evidence="2 3">
    <name type="scientific">Tanacetum coccineum</name>
    <dbReference type="NCBI Taxonomy" id="301880"/>
    <lineage>
        <taxon>Eukaryota</taxon>
        <taxon>Viridiplantae</taxon>
        <taxon>Streptophyta</taxon>
        <taxon>Embryophyta</taxon>
        <taxon>Tracheophyta</taxon>
        <taxon>Spermatophyta</taxon>
        <taxon>Magnoliopsida</taxon>
        <taxon>eudicotyledons</taxon>
        <taxon>Gunneridae</taxon>
        <taxon>Pentapetalae</taxon>
        <taxon>asterids</taxon>
        <taxon>campanulids</taxon>
        <taxon>Asterales</taxon>
        <taxon>Asteraceae</taxon>
        <taxon>Asteroideae</taxon>
        <taxon>Anthemideae</taxon>
        <taxon>Anthemidinae</taxon>
        <taxon>Tanacetum</taxon>
    </lineage>
</organism>
<keyword evidence="3" id="KW-1185">Reference proteome</keyword>
<sequence>MKAHLAPTQPTQVNKINSSFEICSCPYDTQCCMKNPEQAFVEYVSSRIDEAGDTDNIEHNEEQRDTPQLELKDTTDVDNLGSNRDDEGIEWSDVEEPLDLVDTMRGNGVAGIKRCRRDLSGDGVRNLATASGRGRHKEDLESFTWRRRQDFKATSSQ</sequence>
<comment type="caution">
    <text evidence="2">The sequence shown here is derived from an EMBL/GenBank/DDBJ whole genome shotgun (WGS) entry which is preliminary data.</text>
</comment>
<evidence type="ECO:0000313" key="3">
    <source>
        <dbReference type="Proteomes" id="UP001151760"/>
    </source>
</evidence>
<dbReference type="EMBL" id="BQNB010013940">
    <property type="protein sequence ID" value="GJT22070.1"/>
    <property type="molecule type" value="Genomic_DNA"/>
</dbReference>
<proteinExistence type="predicted"/>
<accession>A0ABQ5C4V0</accession>
<gene>
    <name evidence="2" type="ORF">Tco_0892007</name>
</gene>
<evidence type="ECO:0000256" key="1">
    <source>
        <dbReference type="SAM" id="MobiDB-lite"/>
    </source>
</evidence>
<reference evidence="2" key="1">
    <citation type="journal article" date="2022" name="Int. J. Mol. Sci.">
        <title>Draft Genome of Tanacetum Coccineum: Genomic Comparison of Closely Related Tanacetum-Family Plants.</title>
        <authorList>
            <person name="Yamashiro T."/>
            <person name="Shiraishi A."/>
            <person name="Nakayama K."/>
            <person name="Satake H."/>
        </authorList>
    </citation>
    <scope>NUCLEOTIDE SEQUENCE</scope>
</reference>
<feature type="region of interest" description="Disordered" evidence="1">
    <location>
        <begin position="51"/>
        <end position="93"/>
    </location>
</feature>
<feature type="compositionally biased region" description="Basic and acidic residues" evidence="1">
    <location>
        <begin position="56"/>
        <end position="75"/>
    </location>
</feature>
<name>A0ABQ5C4V0_9ASTR</name>